<dbReference type="SUPFAM" id="SSF55785">
    <property type="entry name" value="PYP-like sensor domain (PAS domain)"/>
    <property type="match status" value="1"/>
</dbReference>
<dbReference type="InterPro" id="IPR025944">
    <property type="entry name" value="Sigma_54_int_dom_CS"/>
</dbReference>
<dbReference type="InterPro" id="IPR025943">
    <property type="entry name" value="Sigma_54_int_dom_ATP-bd_2"/>
</dbReference>
<dbReference type="Proteomes" id="UP000069241">
    <property type="component" value="Chromosome"/>
</dbReference>
<dbReference type="InterPro" id="IPR027417">
    <property type="entry name" value="P-loop_NTPase"/>
</dbReference>
<dbReference type="InterPro" id="IPR009057">
    <property type="entry name" value="Homeodomain-like_sf"/>
</dbReference>
<evidence type="ECO:0000256" key="5">
    <source>
        <dbReference type="ARBA" id="ARBA00023163"/>
    </source>
</evidence>
<reference evidence="8" key="1">
    <citation type="submission" date="2016-02" db="EMBL/GenBank/DDBJ databases">
        <authorList>
            <person name="Holder M.E."/>
            <person name="Ajami N.J."/>
            <person name="Petrosino J.F."/>
        </authorList>
    </citation>
    <scope>NUCLEOTIDE SEQUENCE [LARGE SCALE GENOMIC DNA]</scope>
    <source>
        <strain evidence="8">CCUG 45958</strain>
    </source>
</reference>
<dbReference type="InterPro" id="IPR058031">
    <property type="entry name" value="AAA_lid_NorR"/>
</dbReference>
<dbReference type="Pfam" id="PF02954">
    <property type="entry name" value="HTH_8"/>
    <property type="match status" value="1"/>
</dbReference>
<name>A0A0X8JLT2_9BACT</name>
<evidence type="ECO:0000313" key="7">
    <source>
        <dbReference type="EMBL" id="AMD90942.1"/>
    </source>
</evidence>
<dbReference type="PANTHER" id="PTHR32071">
    <property type="entry name" value="TRANSCRIPTIONAL REGULATORY PROTEIN"/>
    <property type="match status" value="1"/>
</dbReference>
<dbReference type="InterPro" id="IPR003593">
    <property type="entry name" value="AAA+_ATPase"/>
</dbReference>
<keyword evidence="5" id="KW-0804">Transcription</keyword>
<dbReference type="RefSeq" id="WP_062253841.1">
    <property type="nucleotide sequence ID" value="NZ_CP014229.1"/>
</dbReference>
<evidence type="ECO:0000256" key="1">
    <source>
        <dbReference type="ARBA" id="ARBA00022741"/>
    </source>
</evidence>
<dbReference type="Pfam" id="PF25601">
    <property type="entry name" value="AAA_lid_14"/>
    <property type="match status" value="1"/>
</dbReference>
<sequence length="472" mass="52433">MPEEWNSSELLYQSVLDALPEGILYCDANYIVRKVNQCYASLLGGDVKTILGRPLPDLNPLTRAPVVIKNGRPEMGDLCTLPLFGDNYKFVVNRIPVRDSDGAVTGMVSHILFTDPAELRELNRKIDFLAKKLKHYNRSLKSEHNAHYDIGSIIGDSAPMRAVKKLIQSYAADAHPVLILGRTGTGKELTAHALHVRSNRAAGPFVSINCAAIPKELFEAELFGYAPGAFSDARKEGKIGQIELANTGTLFLDEIGDIPLHAQVKLLRVLEEKRITRLGDVSGREVDFRLITATNRDLQDMISQGNFREDLYYRINTLTIRLPPLRARPEDILPLARHILSKIGCPTANFTDEAVRAMEAYAWPGNVRQLFNTLVHATLHQSGERIDARDLPHEVTGGVQIPERHSPPQRHHDLAAWLSAQEAGFLTAALQENQGNVTLTARQLDISRVTLYAKLKKYGIRHSDADTAAIDL</sequence>
<dbReference type="InterPro" id="IPR002197">
    <property type="entry name" value="HTH_Fis"/>
</dbReference>
<organism evidence="7 8">
    <name type="scientific">Desulfovibrio fairfieldensis</name>
    <dbReference type="NCBI Taxonomy" id="44742"/>
    <lineage>
        <taxon>Bacteria</taxon>
        <taxon>Pseudomonadati</taxon>
        <taxon>Thermodesulfobacteriota</taxon>
        <taxon>Desulfovibrionia</taxon>
        <taxon>Desulfovibrionales</taxon>
        <taxon>Desulfovibrionaceae</taxon>
        <taxon>Desulfovibrio</taxon>
    </lineage>
</organism>
<evidence type="ECO:0000256" key="4">
    <source>
        <dbReference type="ARBA" id="ARBA00023125"/>
    </source>
</evidence>
<keyword evidence="4" id="KW-0238">DNA-binding</keyword>
<dbReference type="KEGG" id="dfi:AXF13_12850"/>
<dbReference type="Gene3D" id="3.40.50.300">
    <property type="entry name" value="P-loop containing nucleotide triphosphate hydrolases"/>
    <property type="match status" value="1"/>
</dbReference>
<proteinExistence type="predicted"/>
<gene>
    <name evidence="7" type="ORF">AXF13_12850</name>
</gene>
<dbReference type="SUPFAM" id="SSF52540">
    <property type="entry name" value="P-loop containing nucleoside triphosphate hydrolases"/>
    <property type="match status" value="1"/>
</dbReference>
<protein>
    <submittedName>
        <fullName evidence="7">Fis family transcriptional regulator</fullName>
    </submittedName>
</protein>
<keyword evidence="2" id="KW-0067">ATP-binding</keyword>
<dbReference type="SMART" id="SM00091">
    <property type="entry name" value="PAS"/>
    <property type="match status" value="1"/>
</dbReference>
<keyword evidence="3" id="KW-0805">Transcription regulation</keyword>
<dbReference type="EMBL" id="CP014229">
    <property type="protein sequence ID" value="AMD90942.1"/>
    <property type="molecule type" value="Genomic_DNA"/>
</dbReference>
<evidence type="ECO:0000256" key="2">
    <source>
        <dbReference type="ARBA" id="ARBA00022840"/>
    </source>
</evidence>
<dbReference type="Gene3D" id="1.10.10.60">
    <property type="entry name" value="Homeodomain-like"/>
    <property type="match status" value="1"/>
</dbReference>
<dbReference type="Gene3D" id="3.30.450.20">
    <property type="entry name" value="PAS domain"/>
    <property type="match status" value="1"/>
</dbReference>
<dbReference type="Pfam" id="PF00158">
    <property type="entry name" value="Sigma54_activat"/>
    <property type="match status" value="1"/>
</dbReference>
<dbReference type="PROSITE" id="PS50045">
    <property type="entry name" value="SIGMA54_INTERACT_4"/>
    <property type="match status" value="1"/>
</dbReference>
<dbReference type="AlphaFoldDB" id="A0A0X8JLT2"/>
<dbReference type="SMART" id="SM00382">
    <property type="entry name" value="AAA"/>
    <property type="match status" value="1"/>
</dbReference>
<dbReference type="PANTHER" id="PTHR32071:SF81">
    <property type="entry name" value="PROPIONATE CATABOLISM OPERON REGULATORY PROTEIN"/>
    <property type="match status" value="1"/>
</dbReference>
<evidence type="ECO:0000313" key="8">
    <source>
        <dbReference type="Proteomes" id="UP000069241"/>
    </source>
</evidence>
<dbReference type="PROSITE" id="PS00688">
    <property type="entry name" value="SIGMA54_INTERACT_3"/>
    <property type="match status" value="1"/>
</dbReference>
<dbReference type="STRING" id="44742.AXF13_12850"/>
<dbReference type="PROSITE" id="PS00676">
    <property type="entry name" value="SIGMA54_INTERACT_2"/>
    <property type="match status" value="1"/>
</dbReference>
<accession>A0A0X8JLT2</accession>
<evidence type="ECO:0000256" key="3">
    <source>
        <dbReference type="ARBA" id="ARBA00023015"/>
    </source>
</evidence>
<dbReference type="CDD" id="cd00009">
    <property type="entry name" value="AAA"/>
    <property type="match status" value="1"/>
</dbReference>
<dbReference type="GO" id="GO:0043565">
    <property type="term" value="F:sequence-specific DNA binding"/>
    <property type="evidence" value="ECO:0007669"/>
    <property type="project" value="InterPro"/>
</dbReference>
<dbReference type="PRINTS" id="PR01590">
    <property type="entry name" value="HTHFIS"/>
</dbReference>
<dbReference type="Gene3D" id="1.10.8.60">
    <property type="match status" value="1"/>
</dbReference>
<dbReference type="GO" id="GO:0005524">
    <property type="term" value="F:ATP binding"/>
    <property type="evidence" value="ECO:0007669"/>
    <property type="project" value="UniProtKB-KW"/>
</dbReference>
<dbReference type="GO" id="GO:0006355">
    <property type="term" value="P:regulation of DNA-templated transcription"/>
    <property type="evidence" value="ECO:0007669"/>
    <property type="project" value="InterPro"/>
</dbReference>
<dbReference type="FunFam" id="3.40.50.300:FF:000006">
    <property type="entry name" value="DNA-binding transcriptional regulator NtrC"/>
    <property type="match status" value="1"/>
</dbReference>
<dbReference type="SUPFAM" id="SSF46689">
    <property type="entry name" value="Homeodomain-like"/>
    <property type="match status" value="1"/>
</dbReference>
<keyword evidence="1" id="KW-0547">Nucleotide-binding</keyword>
<dbReference type="Pfam" id="PF13188">
    <property type="entry name" value="PAS_8"/>
    <property type="match status" value="1"/>
</dbReference>
<evidence type="ECO:0000259" key="6">
    <source>
        <dbReference type="PROSITE" id="PS50045"/>
    </source>
</evidence>
<feature type="domain" description="Sigma-54 factor interaction" evidence="6">
    <location>
        <begin position="153"/>
        <end position="379"/>
    </location>
</feature>
<keyword evidence="8" id="KW-1185">Reference proteome</keyword>
<dbReference type="InterPro" id="IPR000014">
    <property type="entry name" value="PAS"/>
</dbReference>
<dbReference type="InterPro" id="IPR035965">
    <property type="entry name" value="PAS-like_dom_sf"/>
</dbReference>
<dbReference type="InterPro" id="IPR002078">
    <property type="entry name" value="Sigma_54_int"/>
</dbReference>